<reference evidence="17" key="1">
    <citation type="submission" date="2004-11" db="EMBL/GenBank/DDBJ databases">
        <title>Virulence alteration of Rhodococcus equi 103+ putative aminopeptidase allelic exchange mutant.</title>
        <authorList>
            <person name="Pei Y."/>
            <person name="Prescott J."/>
        </authorList>
    </citation>
    <scope>NUCLEOTIDE SEQUENCE</scope>
    <source>
        <strain evidence="17">103+</strain>
    </source>
</reference>
<dbReference type="CDD" id="cd09602">
    <property type="entry name" value="M1_APN"/>
    <property type="match status" value="1"/>
</dbReference>
<evidence type="ECO:0000259" key="16">
    <source>
        <dbReference type="Pfam" id="PF17900"/>
    </source>
</evidence>
<dbReference type="GO" id="GO:0016285">
    <property type="term" value="F:alanyl aminopeptidase activity"/>
    <property type="evidence" value="ECO:0007669"/>
    <property type="project" value="UniProtKB-EC"/>
</dbReference>
<evidence type="ECO:0000313" key="17">
    <source>
        <dbReference type="EMBL" id="AAX35538.1"/>
    </source>
</evidence>
<evidence type="ECO:0000256" key="7">
    <source>
        <dbReference type="ARBA" id="ARBA00022670"/>
    </source>
</evidence>
<dbReference type="GO" id="GO:0008270">
    <property type="term" value="F:zinc ion binding"/>
    <property type="evidence" value="ECO:0007669"/>
    <property type="project" value="InterPro"/>
</dbReference>
<dbReference type="InterPro" id="IPR001930">
    <property type="entry name" value="Peptidase_M1"/>
</dbReference>
<feature type="domain" description="Peptidase M1 membrane alanine aminopeptidase" evidence="14">
    <location>
        <begin position="275"/>
        <end position="488"/>
    </location>
</feature>
<evidence type="ECO:0000256" key="4">
    <source>
        <dbReference type="ARBA" id="ARBA00012564"/>
    </source>
</evidence>
<dbReference type="GO" id="GO:0042277">
    <property type="term" value="F:peptide binding"/>
    <property type="evidence" value="ECO:0007669"/>
    <property type="project" value="TreeGrafter"/>
</dbReference>
<dbReference type="InterPro" id="IPR050344">
    <property type="entry name" value="Peptidase_M1_aminopeptidases"/>
</dbReference>
<dbReference type="Pfam" id="PF17900">
    <property type="entry name" value="Peptidase_M1_N"/>
    <property type="match status" value="1"/>
</dbReference>
<comment type="catalytic activity">
    <reaction evidence="1">
        <text>Release of an N-terminal amino acid, Xaa-|-Yaa- from a peptide, amide or arylamide. Xaa is preferably Ala, but may be most amino acids including Pro (slow action). When a terminal hydrophobic residue is followed by a prolyl residue, the two may be released as an intact Xaa-Pro dipeptide.</text>
        <dbReference type="EC" id="3.4.11.2"/>
    </reaction>
</comment>
<feature type="domain" description="ERAP1-like C-terminal" evidence="15">
    <location>
        <begin position="557"/>
        <end position="863"/>
    </location>
</feature>
<evidence type="ECO:0000256" key="6">
    <source>
        <dbReference type="ARBA" id="ARBA00022438"/>
    </source>
</evidence>
<feature type="domain" description="Aminopeptidase N-like N-terminal" evidence="16">
    <location>
        <begin position="151"/>
        <end position="233"/>
    </location>
</feature>
<evidence type="ECO:0000256" key="9">
    <source>
        <dbReference type="ARBA" id="ARBA00022801"/>
    </source>
</evidence>
<dbReference type="InterPro" id="IPR045357">
    <property type="entry name" value="Aminopeptidase_N-like_N"/>
</dbReference>
<dbReference type="NCBIfam" id="TIGR02412">
    <property type="entry name" value="pepN_strep_liv"/>
    <property type="match status" value="1"/>
</dbReference>
<evidence type="ECO:0000256" key="11">
    <source>
        <dbReference type="ARBA" id="ARBA00023049"/>
    </source>
</evidence>
<dbReference type="MEROPS" id="M01.012"/>
<evidence type="ECO:0000256" key="13">
    <source>
        <dbReference type="ARBA" id="ARBA00031533"/>
    </source>
</evidence>
<dbReference type="GO" id="GO:0016020">
    <property type="term" value="C:membrane"/>
    <property type="evidence" value="ECO:0007669"/>
    <property type="project" value="TreeGrafter"/>
</dbReference>
<dbReference type="AlphaFoldDB" id="Q3KZ23"/>
<dbReference type="PRINTS" id="PR00756">
    <property type="entry name" value="ALADIPTASE"/>
</dbReference>
<evidence type="ECO:0000256" key="10">
    <source>
        <dbReference type="ARBA" id="ARBA00022833"/>
    </source>
</evidence>
<dbReference type="Pfam" id="PF01433">
    <property type="entry name" value="Peptidase_M1"/>
    <property type="match status" value="1"/>
</dbReference>
<dbReference type="Gene3D" id="1.10.390.10">
    <property type="entry name" value="Neutral Protease Domain 2"/>
    <property type="match status" value="1"/>
</dbReference>
<accession>Q3KZ23</accession>
<evidence type="ECO:0000259" key="15">
    <source>
        <dbReference type="Pfam" id="PF11838"/>
    </source>
</evidence>
<proteinExistence type="inferred from homology"/>
<dbReference type="GO" id="GO:0005615">
    <property type="term" value="C:extracellular space"/>
    <property type="evidence" value="ECO:0007669"/>
    <property type="project" value="TreeGrafter"/>
</dbReference>
<dbReference type="FunFam" id="1.10.390.10:FF:000004">
    <property type="entry name" value="Aminopeptidase N"/>
    <property type="match status" value="1"/>
</dbReference>
<sequence>MPHLFPRVLAARCYDVAIPPAGPVRAGWPDTPRVVPAAGRIEGVSIANLTRSETAARSAAVTVRAYRVELDVSDAPDETEAGFLTTTTVEFDATTPETWLDFLGLEVRSVIVNGQFVDVEYDGARIPLHGLRRSNTVVVSAVGCYSRSGEGLHRFRDPVDGATYLYTQYEPSDARRVFACFEQPDMKGAFHVRGHRTPSGWEVASNRPAAMVEDDGDRQSVEFSPTLPISTYITAIVAGPYHRVESQWRRGDLDVPLGLLCRASLARYLDADTIFEVTRQGLDFFAENFDYPYPWGKYDQVFVPEYNLGAMENPGCVTFTEAYVFRGAATAAQYEGRANTILHEMAHMWFGDLVTMVWWDDLWLKESFADYMGALASAEATEWTDAWVAFANRRKAWAYSQDQLPTTHPIVADIVDLEAAKLNFDGITYAKGASVLKQLVAYVGRDAFFEGARRYFRKHEFGNTTLADLLSELSEASGRDLAAWAQAWLRTTGVSTLILERGVDGYEIVQTDPRPHRIAVGTYDFDDSGNLVRRDRVELDLENERTPVELPDAPLRLLNDGDLTYAKVRLDADSLATVERSLDRVVDPLTRGLIWSALWNATRDGELAPERYLAMAQAFAPSESNTALTAAVLANAGYAVGHYLPDPTRDEWRGRWLESCWGALWDVQPGSGAQLAWARAVAGAAVVDDRFAVQIRAVLDGSAPAPDGLPLDPDLRWALWTALAATGHADAADLDAELGRDDTASGRTAHLRALTARPLAEVKDEAWRAALEDPGLSNDQLDAVIGGFRAGDRRDLIGSYDDGYFAALRDVWATRSIEIARRIVLGLFPSSESLDPVDAWLTANTDAPGALRRLVVEQRDHLARDLRVRGLGVNDV</sequence>
<keyword evidence="11" id="KW-0482">Metalloprotease</keyword>
<dbReference type="InterPro" id="IPR042097">
    <property type="entry name" value="Aminopeptidase_N-like_N_sf"/>
</dbReference>
<dbReference type="GO" id="GO:0043171">
    <property type="term" value="P:peptide catabolic process"/>
    <property type="evidence" value="ECO:0007669"/>
    <property type="project" value="TreeGrafter"/>
</dbReference>
<dbReference type="PANTHER" id="PTHR11533">
    <property type="entry name" value="PROTEASE M1 ZINC METALLOPROTEASE"/>
    <property type="match status" value="1"/>
</dbReference>
<name>Q3KZ23_RHOHA</name>
<evidence type="ECO:0000256" key="1">
    <source>
        <dbReference type="ARBA" id="ARBA00000098"/>
    </source>
</evidence>
<keyword evidence="6 17" id="KW-0031">Aminopeptidase</keyword>
<dbReference type="EMBL" id="AY830683">
    <property type="protein sequence ID" value="AAX35538.1"/>
    <property type="molecule type" value="Genomic_DNA"/>
</dbReference>
<dbReference type="SUPFAM" id="SSF55486">
    <property type="entry name" value="Metalloproteases ('zincins'), catalytic domain"/>
    <property type="match status" value="1"/>
</dbReference>
<dbReference type="GO" id="GO:0070006">
    <property type="term" value="F:metalloaminopeptidase activity"/>
    <property type="evidence" value="ECO:0007669"/>
    <property type="project" value="TreeGrafter"/>
</dbReference>
<dbReference type="InterPro" id="IPR014782">
    <property type="entry name" value="Peptidase_M1_dom"/>
</dbReference>
<dbReference type="GO" id="GO:0006508">
    <property type="term" value="P:proteolysis"/>
    <property type="evidence" value="ECO:0007669"/>
    <property type="project" value="UniProtKB-KW"/>
</dbReference>
<evidence type="ECO:0000256" key="8">
    <source>
        <dbReference type="ARBA" id="ARBA00022723"/>
    </source>
</evidence>
<comment type="similarity">
    <text evidence="3">Belongs to the peptidase M1 family.</text>
</comment>
<gene>
    <name evidence="17" type="primary">pepD</name>
</gene>
<dbReference type="GO" id="GO:0005737">
    <property type="term" value="C:cytoplasm"/>
    <property type="evidence" value="ECO:0007669"/>
    <property type="project" value="TreeGrafter"/>
</dbReference>
<evidence type="ECO:0000259" key="14">
    <source>
        <dbReference type="Pfam" id="PF01433"/>
    </source>
</evidence>
<dbReference type="Gene3D" id="2.60.40.1730">
    <property type="entry name" value="tricorn interacting facor f3 domain"/>
    <property type="match status" value="1"/>
</dbReference>
<keyword evidence="10" id="KW-0862">Zinc</keyword>
<keyword evidence="9" id="KW-0378">Hydrolase</keyword>
<comment type="cofactor">
    <cofactor evidence="2">
        <name>Zn(2+)</name>
        <dbReference type="ChEBI" id="CHEBI:29105"/>
    </cofactor>
</comment>
<dbReference type="InterPro" id="IPR024571">
    <property type="entry name" value="ERAP1-like_C_dom"/>
</dbReference>
<keyword evidence="8" id="KW-0479">Metal-binding</keyword>
<protein>
    <recommendedName>
        <fullName evidence="5">Aminopeptidase N</fullName>
        <ecNumber evidence="4">3.4.11.2</ecNumber>
    </recommendedName>
    <alternativeName>
        <fullName evidence="12">Alanine aminopeptidase</fullName>
    </alternativeName>
    <alternativeName>
        <fullName evidence="13">Lysyl aminopeptidase</fullName>
    </alternativeName>
</protein>
<dbReference type="EC" id="3.4.11.2" evidence="4"/>
<dbReference type="InterPro" id="IPR012778">
    <property type="entry name" value="Pept_M1_aminopeptidase"/>
</dbReference>
<organism evidence="17">
    <name type="scientific">Rhodococcus hoagii</name>
    <name type="common">Corynebacterium equii</name>
    <dbReference type="NCBI Taxonomy" id="43767"/>
    <lineage>
        <taxon>Bacteria</taxon>
        <taxon>Bacillati</taxon>
        <taxon>Actinomycetota</taxon>
        <taxon>Actinomycetes</taxon>
        <taxon>Mycobacteriales</taxon>
        <taxon>Nocardiaceae</taxon>
        <taxon>Prescottella</taxon>
    </lineage>
</organism>
<evidence type="ECO:0000256" key="2">
    <source>
        <dbReference type="ARBA" id="ARBA00001947"/>
    </source>
</evidence>
<evidence type="ECO:0000256" key="12">
    <source>
        <dbReference type="ARBA" id="ARBA00029811"/>
    </source>
</evidence>
<evidence type="ECO:0000256" key="3">
    <source>
        <dbReference type="ARBA" id="ARBA00010136"/>
    </source>
</evidence>
<evidence type="ECO:0000256" key="5">
    <source>
        <dbReference type="ARBA" id="ARBA00015611"/>
    </source>
</evidence>
<dbReference type="InterPro" id="IPR027268">
    <property type="entry name" value="Peptidase_M4/M1_CTD_sf"/>
</dbReference>
<dbReference type="PANTHER" id="PTHR11533:SF174">
    <property type="entry name" value="PUROMYCIN-SENSITIVE AMINOPEPTIDASE-RELATED"/>
    <property type="match status" value="1"/>
</dbReference>
<keyword evidence="7" id="KW-0645">Protease</keyword>
<dbReference type="Pfam" id="PF11838">
    <property type="entry name" value="ERAP1_C"/>
    <property type="match status" value="1"/>
</dbReference>
<dbReference type="SUPFAM" id="SSF63737">
    <property type="entry name" value="Leukotriene A4 hydrolase N-terminal domain"/>
    <property type="match status" value="1"/>
</dbReference>